<proteinExistence type="predicted"/>
<dbReference type="AlphaFoldDB" id="A0A8X6WEE6"/>
<name>A0A8X6WEE6_TRICX</name>
<dbReference type="EMBL" id="BMAU01021403">
    <property type="protein sequence ID" value="GFY32661.1"/>
    <property type="molecule type" value="Genomic_DNA"/>
</dbReference>
<reference evidence="1" key="1">
    <citation type="submission" date="2020-08" db="EMBL/GenBank/DDBJ databases">
        <title>Multicomponent nature underlies the extraordinary mechanical properties of spider dragline silk.</title>
        <authorList>
            <person name="Kono N."/>
            <person name="Nakamura H."/>
            <person name="Mori M."/>
            <person name="Yoshida Y."/>
            <person name="Ohtoshi R."/>
            <person name="Malay A.D."/>
            <person name="Moran D.A.P."/>
            <person name="Tomita M."/>
            <person name="Numata K."/>
            <person name="Arakawa K."/>
        </authorList>
    </citation>
    <scope>NUCLEOTIDE SEQUENCE</scope>
</reference>
<accession>A0A8X6WEE6</accession>
<protein>
    <submittedName>
        <fullName evidence="1">Uncharacterized protein</fullName>
    </submittedName>
</protein>
<organism evidence="1 2">
    <name type="scientific">Trichonephila clavipes</name>
    <name type="common">Golden silk orbweaver</name>
    <name type="synonym">Nephila clavipes</name>
    <dbReference type="NCBI Taxonomy" id="2585209"/>
    <lineage>
        <taxon>Eukaryota</taxon>
        <taxon>Metazoa</taxon>
        <taxon>Ecdysozoa</taxon>
        <taxon>Arthropoda</taxon>
        <taxon>Chelicerata</taxon>
        <taxon>Arachnida</taxon>
        <taxon>Araneae</taxon>
        <taxon>Araneomorphae</taxon>
        <taxon>Entelegynae</taxon>
        <taxon>Araneoidea</taxon>
        <taxon>Nephilidae</taxon>
        <taxon>Trichonephila</taxon>
    </lineage>
</organism>
<keyword evidence="2" id="KW-1185">Reference proteome</keyword>
<evidence type="ECO:0000313" key="1">
    <source>
        <dbReference type="EMBL" id="GFY32661.1"/>
    </source>
</evidence>
<sequence>MSSQPVYFAHANVFHHQGKPVPIELAIAPIPSDGSDHQVMGVTVNHAGLASTPHELLSKSHESKRLRLVHAPLPKSVPVEYLSLCVRGKLSQMGRGGFMVVKRTDQQKVFLELGVFEMSLETLPEFNDI</sequence>
<comment type="caution">
    <text evidence="1">The sequence shown here is derived from an EMBL/GenBank/DDBJ whole genome shotgun (WGS) entry which is preliminary data.</text>
</comment>
<evidence type="ECO:0000313" key="2">
    <source>
        <dbReference type="Proteomes" id="UP000887159"/>
    </source>
</evidence>
<gene>
    <name evidence="1" type="ORF">TNCV_674161</name>
</gene>
<dbReference type="Proteomes" id="UP000887159">
    <property type="component" value="Unassembled WGS sequence"/>
</dbReference>